<dbReference type="InterPro" id="IPR036259">
    <property type="entry name" value="MFS_trans_sf"/>
</dbReference>
<keyword evidence="1" id="KW-0472">Membrane</keyword>
<comment type="caution">
    <text evidence="2">The sequence shown here is derived from an EMBL/GenBank/DDBJ whole genome shotgun (WGS) entry which is preliminary data.</text>
</comment>
<organism evidence="2 3">
    <name type="scientific">Micromonospora fluostatini</name>
    <dbReference type="NCBI Taxonomy" id="1629071"/>
    <lineage>
        <taxon>Bacteria</taxon>
        <taxon>Bacillati</taxon>
        <taxon>Actinomycetota</taxon>
        <taxon>Actinomycetes</taxon>
        <taxon>Micromonosporales</taxon>
        <taxon>Micromonosporaceae</taxon>
        <taxon>Micromonospora</taxon>
    </lineage>
</organism>
<dbReference type="SUPFAM" id="SSF103473">
    <property type="entry name" value="MFS general substrate transporter"/>
    <property type="match status" value="1"/>
</dbReference>
<accession>A0ABY2DFE4</accession>
<reference evidence="2 3" key="1">
    <citation type="submission" date="2019-02" db="EMBL/GenBank/DDBJ databases">
        <title>Draft genome sequences of novel Actinobacteria.</title>
        <authorList>
            <person name="Sahin N."/>
            <person name="Ay H."/>
            <person name="Saygin H."/>
        </authorList>
    </citation>
    <scope>NUCLEOTIDE SEQUENCE [LARGE SCALE GENOMIC DNA]</scope>
    <source>
        <strain evidence="2 3">JCM 30529</strain>
    </source>
</reference>
<protein>
    <submittedName>
        <fullName evidence="2">MFS transporter</fullName>
    </submittedName>
</protein>
<evidence type="ECO:0000256" key="1">
    <source>
        <dbReference type="SAM" id="Phobius"/>
    </source>
</evidence>
<feature type="non-terminal residue" evidence="2">
    <location>
        <position position="95"/>
    </location>
</feature>
<feature type="transmembrane region" description="Helical" evidence="1">
    <location>
        <begin position="49"/>
        <end position="71"/>
    </location>
</feature>
<evidence type="ECO:0000313" key="2">
    <source>
        <dbReference type="EMBL" id="TDB83212.1"/>
    </source>
</evidence>
<feature type="transmembrane region" description="Helical" evidence="1">
    <location>
        <begin position="77"/>
        <end position="94"/>
    </location>
</feature>
<keyword evidence="1" id="KW-1133">Transmembrane helix</keyword>
<gene>
    <name evidence="2" type="ORF">E1091_18370</name>
</gene>
<name>A0ABY2DFE4_9ACTN</name>
<proteinExistence type="predicted"/>
<sequence length="95" mass="10337">MTFLVSALCLRAIRTVERRPAPRETAGSLRREITDGIRYVARDRYLRNLTLYGAACNAGLAGYQAVLVVFLVREVGLAPGLIGLMSLGGFVVAIR</sequence>
<keyword evidence="1" id="KW-0812">Transmembrane</keyword>
<keyword evidence="3" id="KW-1185">Reference proteome</keyword>
<dbReference type="Proteomes" id="UP000295626">
    <property type="component" value="Unassembled WGS sequence"/>
</dbReference>
<dbReference type="EMBL" id="SMKE01000946">
    <property type="protein sequence ID" value="TDB83212.1"/>
    <property type="molecule type" value="Genomic_DNA"/>
</dbReference>
<evidence type="ECO:0000313" key="3">
    <source>
        <dbReference type="Proteomes" id="UP000295626"/>
    </source>
</evidence>